<dbReference type="OrthoDB" id="1922155at2759"/>
<reference evidence="1 2" key="1">
    <citation type="journal article" date="2020" name="Nat. Food">
        <title>A phased Vanilla planifolia genome enables genetic improvement of flavour and production.</title>
        <authorList>
            <person name="Hasing T."/>
            <person name="Tang H."/>
            <person name="Brym M."/>
            <person name="Khazi F."/>
            <person name="Huang T."/>
            <person name="Chambers A.H."/>
        </authorList>
    </citation>
    <scope>NUCLEOTIDE SEQUENCE [LARGE SCALE GENOMIC DNA]</scope>
    <source>
        <tissue evidence="1">Leaf</tissue>
    </source>
</reference>
<keyword evidence="2" id="KW-1185">Reference proteome</keyword>
<evidence type="ECO:0000313" key="1">
    <source>
        <dbReference type="EMBL" id="KAG0451541.1"/>
    </source>
</evidence>
<dbReference type="EMBL" id="JADCNL010000053">
    <property type="protein sequence ID" value="KAG0451541.1"/>
    <property type="molecule type" value="Genomic_DNA"/>
</dbReference>
<dbReference type="AlphaFoldDB" id="A0A835U9W6"/>
<proteinExistence type="predicted"/>
<name>A0A835U9W6_VANPL</name>
<accession>A0A835U9W6</accession>
<organism evidence="1 2">
    <name type="scientific">Vanilla planifolia</name>
    <name type="common">Vanilla</name>
    <dbReference type="NCBI Taxonomy" id="51239"/>
    <lineage>
        <taxon>Eukaryota</taxon>
        <taxon>Viridiplantae</taxon>
        <taxon>Streptophyta</taxon>
        <taxon>Embryophyta</taxon>
        <taxon>Tracheophyta</taxon>
        <taxon>Spermatophyta</taxon>
        <taxon>Magnoliopsida</taxon>
        <taxon>Liliopsida</taxon>
        <taxon>Asparagales</taxon>
        <taxon>Orchidaceae</taxon>
        <taxon>Vanilloideae</taxon>
        <taxon>Vanilleae</taxon>
        <taxon>Vanilla</taxon>
    </lineage>
</organism>
<feature type="non-terminal residue" evidence="1">
    <location>
        <position position="50"/>
    </location>
</feature>
<gene>
    <name evidence="1" type="ORF">HPP92_026394</name>
</gene>
<sequence>MGFFLGTLLQCFEWRRIGVEKVDTEEGLGLSLPKAKPLQALFKPHESMLN</sequence>
<comment type="caution">
    <text evidence="1">The sequence shown here is derived from an EMBL/GenBank/DDBJ whole genome shotgun (WGS) entry which is preliminary data.</text>
</comment>
<protein>
    <recommendedName>
        <fullName evidence="3">Cytochrome P450</fullName>
    </recommendedName>
</protein>
<evidence type="ECO:0008006" key="3">
    <source>
        <dbReference type="Google" id="ProtNLM"/>
    </source>
</evidence>
<evidence type="ECO:0000313" key="2">
    <source>
        <dbReference type="Proteomes" id="UP000636800"/>
    </source>
</evidence>
<dbReference type="Proteomes" id="UP000636800">
    <property type="component" value="Unassembled WGS sequence"/>
</dbReference>